<dbReference type="SUPFAM" id="SSF51905">
    <property type="entry name" value="FAD/NAD(P)-binding domain"/>
    <property type="match status" value="1"/>
</dbReference>
<evidence type="ECO:0000313" key="2">
    <source>
        <dbReference type="EMBL" id="GLI71462.1"/>
    </source>
</evidence>
<dbReference type="PANTHER" id="PTHR16128">
    <property type="entry name" value="FAD/NAD(P)-BINDING OXIDOREDUCTASE FAMILY PROTEIN"/>
    <property type="match status" value="1"/>
</dbReference>
<dbReference type="Pfam" id="PF13450">
    <property type="entry name" value="NAD_binding_8"/>
    <property type="match status" value="1"/>
</dbReference>
<dbReference type="InterPro" id="IPR036188">
    <property type="entry name" value="FAD/NAD-bd_sf"/>
</dbReference>
<dbReference type="PANTHER" id="PTHR16128:SF5">
    <property type="entry name" value="FAD_NAD(P)-BINDING OXIDOREDUCTASE FAMILY PROTEIN"/>
    <property type="match status" value="1"/>
</dbReference>
<dbReference type="EMBL" id="BSDZ01000112">
    <property type="protein sequence ID" value="GLI71462.1"/>
    <property type="molecule type" value="Genomic_DNA"/>
</dbReference>
<evidence type="ECO:0000256" key="1">
    <source>
        <dbReference type="SAM" id="MobiDB-lite"/>
    </source>
</evidence>
<protein>
    <recommendedName>
        <fullName evidence="4">Amine oxidase domain-containing protein</fullName>
    </recommendedName>
</protein>
<name>A0ABQ5SN83_9CHLO</name>
<comment type="caution">
    <text evidence="2">The sequence shown here is derived from an EMBL/GenBank/DDBJ whole genome shotgun (WGS) entry which is preliminary data.</text>
</comment>
<evidence type="ECO:0000313" key="3">
    <source>
        <dbReference type="Proteomes" id="UP001165090"/>
    </source>
</evidence>
<evidence type="ECO:0008006" key="4">
    <source>
        <dbReference type="Google" id="ProtNLM"/>
    </source>
</evidence>
<sequence>MVVARLLSRNTAKQNKIKFHINYLGTNLCHSADTMAMPSHYKPQVAVIGAGIAGAICSQLLARRGAEVVVFDMGKLLPGGRSSSRIPSGGATTGGPGAGSGAEFQFDYGCQFFTASSPAMKRLLDEWLAAGVAAEWRPRIGVYDVAREAVRAHNELTATEVLEVGSGGLPPLPLPGAPLYVGMPSMAALVAHVLGGGSTCDAAASGWERGGSISLRLNTQVQQARWSREGWHLAGQQRTLQTGARRRGSSDIKGDVAGPPQPVETTSSTPTGREESWEAGPFNALVLTDNQFARPGAPGYLDLQGGPPALDELTARMKDLIRVPQFALMLGWIPPGSADPPSSSSGWSAPALARGSEAATSALSQRLSFDALHLLRGTAIQWIARDSSKPGRARTDGGEAWVAITRPQFSARILRPAEAADGAQLTGSCSASDRLPQGTAPLPAASQEYQAAKAAEIWAALRQDLRGVLGSDALAPPAFISAHRWASCFTASPLGTPVVWNEEGRWAACGDFCLGPGLEGAAESGAAAAEAVANMCGLTPLPDLEASSSRGNVVAVGDVDLKARQDGAAG</sequence>
<organism evidence="2 3">
    <name type="scientific">Volvox africanus</name>
    <dbReference type="NCBI Taxonomy" id="51714"/>
    <lineage>
        <taxon>Eukaryota</taxon>
        <taxon>Viridiplantae</taxon>
        <taxon>Chlorophyta</taxon>
        <taxon>core chlorophytes</taxon>
        <taxon>Chlorophyceae</taxon>
        <taxon>CS clade</taxon>
        <taxon>Chlamydomonadales</taxon>
        <taxon>Volvocaceae</taxon>
        <taxon>Volvox</taxon>
    </lineage>
</organism>
<gene>
    <name evidence="2" type="ORF">VaNZ11_016685</name>
</gene>
<dbReference type="Gene3D" id="3.50.50.60">
    <property type="entry name" value="FAD/NAD(P)-binding domain"/>
    <property type="match status" value="2"/>
</dbReference>
<dbReference type="Gene3D" id="3.90.660.10">
    <property type="match status" value="2"/>
</dbReference>
<keyword evidence="3" id="KW-1185">Reference proteome</keyword>
<proteinExistence type="predicted"/>
<reference evidence="2 3" key="1">
    <citation type="journal article" date="2023" name="IScience">
        <title>Expanded male sex-determining region conserved during the evolution of homothallism in the green alga Volvox.</title>
        <authorList>
            <person name="Yamamoto K."/>
            <person name="Matsuzaki R."/>
            <person name="Mahakham W."/>
            <person name="Heman W."/>
            <person name="Sekimoto H."/>
            <person name="Kawachi M."/>
            <person name="Minakuchi Y."/>
            <person name="Toyoda A."/>
            <person name="Nozaki H."/>
        </authorList>
    </citation>
    <scope>NUCLEOTIDE SEQUENCE [LARGE SCALE GENOMIC DNA]</scope>
    <source>
        <strain evidence="2 3">NIES-4468</strain>
    </source>
</reference>
<feature type="region of interest" description="Disordered" evidence="1">
    <location>
        <begin position="235"/>
        <end position="276"/>
    </location>
</feature>
<accession>A0ABQ5SN83</accession>
<dbReference type="Proteomes" id="UP001165090">
    <property type="component" value="Unassembled WGS sequence"/>
</dbReference>